<feature type="binding site" evidence="7">
    <location>
        <position position="51"/>
    </location>
    <ligand>
        <name>S-adenosyl-L-methionine</name>
        <dbReference type="ChEBI" id="CHEBI:59789"/>
    </ligand>
</feature>
<dbReference type="Gene3D" id="1.10.150.170">
    <property type="entry name" value="Putative methyltransferase TM0872, insert domain"/>
    <property type="match status" value="1"/>
</dbReference>
<proteinExistence type="inferred from homology"/>
<dbReference type="EC" id="2.1.1.199" evidence="7"/>
<feature type="binding site" evidence="7">
    <location>
        <position position="78"/>
    </location>
    <ligand>
        <name>S-adenosyl-L-methionine</name>
        <dbReference type="ChEBI" id="CHEBI:59789"/>
    </ligand>
</feature>
<evidence type="ECO:0000256" key="5">
    <source>
        <dbReference type="ARBA" id="ARBA00022679"/>
    </source>
</evidence>
<reference evidence="9" key="2">
    <citation type="journal article" date="2021" name="PeerJ">
        <title>Extensive microbial diversity within the chicken gut microbiome revealed by metagenomics and culture.</title>
        <authorList>
            <person name="Gilroy R."/>
            <person name="Ravi A."/>
            <person name="Getino M."/>
            <person name="Pursley I."/>
            <person name="Horton D.L."/>
            <person name="Alikhan N.F."/>
            <person name="Baker D."/>
            <person name="Gharbi K."/>
            <person name="Hall N."/>
            <person name="Watson M."/>
            <person name="Adriaenssens E.M."/>
            <person name="Foster-Nyarko E."/>
            <person name="Jarju S."/>
            <person name="Secka A."/>
            <person name="Antonio M."/>
            <person name="Oren A."/>
            <person name="Chaudhuri R.R."/>
            <person name="La Ragione R."/>
            <person name="Hildebrand F."/>
            <person name="Pallen M.J."/>
        </authorList>
    </citation>
    <scope>NUCLEOTIDE SEQUENCE</scope>
    <source>
        <strain evidence="9">USAMLcec3-3695</strain>
    </source>
</reference>
<dbReference type="SUPFAM" id="SSF81799">
    <property type="entry name" value="Putative methyltransferase TM0872, insert domain"/>
    <property type="match status" value="1"/>
</dbReference>
<dbReference type="PIRSF" id="PIRSF004486">
    <property type="entry name" value="MraW"/>
    <property type="match status" value="1"/>
</dbReference>
<dbReference type="GO" id="GO:0005737">
    <property type="term" value="C:cytoplasm"/>
    <property type="evidence" value="ECO:0007669"/>
    <property type="project" value="UniProtKB-SubCell"/>
</dbReference>
<evidence type="ECO:0000256" key="1">
    <source>
        <dbReference type="ARBA" id="ARBA00010396"/>
    </source>
</evidence>
<dbReference type="NCBIfam" id="TIGR00006">
    <property type="entry name" value="16S rRNA (cytosine(1402)-N(4))-methyltransferase RsmH"/>
    <property type="match status" value="1"/>
</dbReference>
<reference evidence="9" key="1">
    <citation type="submission" date="2020-10" db="EMBL/GenBank/DDBJ databases">
        <authorList>
            <person name="Gilroy R."/>
        </authorList>
    </citation>
    <scope>NUCLEOTIDE SEQUENCE</scope>
    <source>
        <strain evidence="9">USAMLcec3-3695</strain>
    </source>
</reference>
<name>A0A9D1MD25_9FIRM</name>
<comment type="catalytic activity">
    <reaction evidence="7">
        <text>cytidine(1402) in 16S rRNA + S-adenosyl-L-methionine = N(4)-methylcytidine(1402) in 16S rRNA + S-adenosyl-L-homocysteine + H(+)</text>
        <dbReference type="Rhea" id="RHEA:42928"/>
        <dbReference type="Rhea" id="RHEA-COMP:10286"/>
        <dbReference type="Rhea" id="RHEA-COMP:10287"/>
        <dbReference type="ChEBI" id="CHEBI:15378"/>
        <dbReference type="ChEBI" id="CHEBI:57856"/>
        <dbReference type="ChEBI" id="CHEBI:59789"/>
        <dbReference type="ChEBI" id="CHEBI:74506"/>
        <dbReference type="ChEBI" id="CHEBI:82748"/>
        <dbReference type="EC" id="2.1.1.199"/>
    </reaction>
</comment>
<evidence type="ECO:0000313" key="10">
    <source>
        <dbReference type="Proteomes" id="UP000824109"/>
    </source>
</evidence>
<dbReference type="InterPro" id="IPR023397">
    <property type="entry name" value="SAM-dep_MeTrfase_MraW_recog"/>
</dbReference>
<keyword evidence="4 7" id="KW-0489">Methyltransferase</keyword>
<accession>A0A9D1MD25</accession>
<dbReference type="EMBL" id="DVNB01000096">
    <property type="protein sequence ID" value="HIU58001.1"/>
    <property type="molecule type" value="Genomic_DNA"/>
</dbReference>
<dbReference type="Pfam" id="PF01795">
    <property type="entry name" value="Methyltransf_5"/>
    <property type="match status" value="1"/>
</dbReference>
<comment type="caution">
    <text evidence="9">The sequence shown here is derived from an EMBL/GenBank/DDBJ whole genome shotgun (WGS) entry which is preliminary data.</text>
</comment>
<organism evidence="9 10">
    <name type="scientific">Candidatus Ornithomonoglobus merdipullorum</name>
    <dbReference type="NCBI Taxonomy" id="2840895"/>
    <lineage>
        <taxon>Bacteria</taxon>
        <taxon>Bacillati</taxon>
        <taxon>Bacillota</taxon>
        <taxon>Clostridia</taxon>
        <taxon>Candidatus Ornithomonoglobus</taxon>
    </lineage>
</organism>
<feature type="binding site" evidence="7">
    <location>
        <begin position="33"/>
        <end position="35"/>
    </location>
    <ligand>
        <name>S-adenosyl-L-methionine</name>
        <dbReference type="ChEBI" id="CHEBI:59789"/>
    </ligand>
</feature>
<feature type="binding site" evidence="7">
    <location>
        <position position="106"/>
    </location>
    <ligand>
        <name>S-adenosyl-L-methionine</name>
        <dbReference type="ChEBI" id="CHEBI:59789"/>
    </ligand>
</feature>
<evidence type="ECO:0000256" key="8">
    <source>
        <dbReference type="SAM" id="MobiDB-lite"/>
    </source>
</evidence>
<feature type="region of interest" description="Disordered" evidence="8">
    <location>
        <begin position="288"/>
        <end position="316"/>
    </location>
</feature>
<comment type="subcellular location">
    <subcellularLocation>
        <location evidence="7">Cytoplasm</location>
    </subcellularLocation>
</comment>
<evidence type="ECO:0000256" key="4">
    <source>
        <dbReference type="ARBA" id="ARBA00022603"/>
    </source>
</evidence>
<dbReference type="PANTHER" id="PTHR11265">
    <property type="entry name" value="S-ADENOSYL-METHYLTRANSFERASE MRAW"/>
    <property type="match status" value="1"/>
</dbReference>
<dbReference type="InterPro" id="IPR029063">
    <property type="entry name" value="SAM-dependent_MTases_sf"/>
</dbReference>
<keyword evidence="3 7" id="KW-0698">rRNA processing</keyword>
<dbReference type="AlphaFoldDB" id="A0A9D1MD25"/>
<keyword evidence="6 7" id="KW-0949">S-adenosyl-L-methionine</keyword>
<gene>
    <name evidence="7 9" type="primary">rsmH</name>
    <name evidence="9" type="ORF">IAA61_09375</name>
</gene>
<dbReference type="Gene3D" id="3.40.50.150">
    <property type="entry name" value="Vaccinia Virus protein VP39"/>
    <property type="match status" value="1"/>
</dbReference>
<evidence type="ECO:0000256" key="2">
    <source>
        <dbReference type="ARBA" id="ARBA00022490"/>
    </source>
</evidence>
<evidence type="ECO:0000256" key="3">
    <source>
        <dbReference type="ARBA" id="ARBA00022552"/>
    </source>
</evidence>
<protein>
    <recommendedName>
        <fullName evidence="7">Ribosomal RNA small subunit methyltransferase H</fullName>
        <ecNumber evidence="7">2.1.1.199</ecNumber>
    </recommendedName>
    <alternativeName>
        <fullName evidence="7">16S rRNA m(4)C1402 methyltransferase</fullName>
    </alternativeName>
    <alternativeName>
        <fullName evidence="7">rRNA (cytosine-N(4)-)-methyltransferase RsmH</fullName>
    </alternativeName>
</protein>
<dbReference type="SUPFAM" id="SSF53335">
    <property type="entry name" value="S-adenosyl-L-methionine-dependent methyltransferases"/>
    <property type="match status" value="1"/>
</dbReference>
<dbReference type="HAMAP" id="MF_01007">
    <property type="entry name" value="16SrRNA_methyltr_H"/>
    <property type="match status" value="1"/>
</dbReference>
<feature type="binding site" evidence="7">
    <location>
        <position position="99"/>
    </location>
    <ligand>
        <name>S-adenosyl-L-methionine</name>
        <dbReference type="ChEBI" id="CHEBI:59789"/>
    </ligand>
</feature>
<dbReference type="FunFam" id="1.10.150.170:FF:000001">
    <property type="entry name" value="Ribosomal RNA small subunit methyltransferase H"/>
    <property type="match status" value="1"/>
</dbReference>
<sequence length="316" mass="34786">MEFKHYSVLLKESVDALNVRDGGIYVDGTMGGGGHSYEILSRGAGKLIGIDRDSDAVAAAKKRLEPFGDRLIAVNRNFREIKDILSELGIDAIDGAVLDLGVSSYQLDNAERGFSYMHDAPLDMRMDRSSGISAYDVVNGYSEEELTSIFYEYGEEKWSKRIARFITEARGRKTIETTGELADIIKAAIPQKARQEGGHPAKRVFQAIRIEVNGELSILEKAVCDFVDVLKPGAAISIITFHSLEDRIVKKTFARLAKGCTCPKDFPVCVCGNKPTLRVLGRKPVLPSEEELKENSRSKSAKLRAAVKLGSENRGE</sequence>
<dbReference type="Proteomes" id="UP000824109">
    <property type="component" value="Unassembled WGS sequence"/>
</dbReference>
<evidence type="ECO:0000256" key="6">
    <source>
        <dbReference type="ARBA" id="ARBA00022691"/>
    </source>
</evidence>
<evidence type="ECO:0000256" key="7">
    <source>
        <dbReference type="HAMAP-Rule" id="MF_01007"/>
    </source>
</evidence>
<keyword evidence="2 7" id="KW-0963">Cytoplasm</keyword>
<keyword evidence="5 7" id="KW-0808">Transferase</keyword>
<comment type="similarity">
    <text evidence="1 7">Belongs to the methyltransferase superfamily. RsmH family.</text>
</comment>
<comment type="function">
    <text evidence="7">Specifically methylates the N4 position of cytidine in position 1402 (C1402) of 16S rRNA.</text>
</comment>
<evidence type="ECO:0000313" key="9">
    <source>
        <dbReference type="EMBL" id="HIU58001.1"/>
    </source>
</evidence>
<dbReference type="PANTHER" id="PTHR11265:SF0">
    <property type="entry name" value="12S RRNA N4-METHYLCYTIDINE METHYLTRANSFERASE"/>
    <property type="match status" value="1"/>
</dbReference>
<dbReference type="GO" id="GO:0071424">
    <property type="term" value="F:rRNA (cytosine-N4-)-methyltransferase activity"/>
    <property type="evidence" value="ECO:0007669"/>
    <property type="project" value="UniProtKB-UniRule"/>
</dbReference>
<dbReference type="GO" id="GO:0070475">
    <property type="term" value="P:rRNA base methylation"/>
    <property type="evidence" value="ECO:0007669"/>
    <property type="project" value="UniProtKB-UniRule"/>
</dbReference>
<dbReference type="InterPro" id="IPR002903">
    <property type="entry name" value="RsmH"/>
</dbReference>